<evidence type="ECO:0000313" key="2">
    <source>
        <dbReference type="Proteomes" id="UP001476583"/>
    </source>
</evidence>
<evidence type="ECO:0000313" key="1">
    <source>
        <dbReference type="EMBL" id="WXL27750.1"/>
    </source>
</evidence>
<gene>
    <name evidence="1" type="ORF">WG219_09985</name>
</gene>
<evidence type="ECO:0008006" key="3">
    <source>
        <dbReference type="Google" id="ProtNLM"/>
    </source>
</evidence>
<accession>A0ABZ2RL28</accession>
<protein>
    <recommendedName>
        <fullName evidence="3">Terminase small subunit</fullName>
    </recommendedName>
</protein>
<dbReference type="EMBL" id="CP148074">
    <property type="protein sequence ID" value="WXL27750.1"/>
    <property type="molecule type" value="Genomic_DNA"/>
</dbReference>
<keyword evidence="2" id="KW-1185">Reference proteome</keyword>
<sequence length="188" mass="20777">MISRDRQRYDWAAVERDYRTGGYSNRELSRVHGPSEAAIRKRAADGCWSRDLSEQIRQRVREKTNRAAAAEVVQSVTDAEIVENAAAVGASVVQSHQRIIRRAKDLTDKLMDLLEKQLADGKVKVQVRGGAVVEIDLPLDYVGKALGNATVAMDRAIRLERQAYGLDEESSRGTGKSLDELLAEVAGE</sequence>
<organism evidence="1 2">
    <name type="scientific">Ectopseudomonas mendocina</name>
    <name type="common">Pseudomonas mendocina</name>
    <dbReference type="NCBI Taxonomy" id="300"/>
    <lineage>
        <taxon>Bacteria</taxon>
        <taxon>Pseudomonadati</taxon>
        <taxon>Pseudomonadota</taxon>
        <taxon>Gammaproteobacteria</taxon>
        <taxon>Pseudomonadales</taxon>
        <taxon>Pseudomonadaceae</taxon>
        <taxon>Ectopseudomonas</taxon>
    </lineage>
</organism>
<proteinExistence type="predicted"/>
<name>A0ABZ2RL28_ECTME</name>
<reference evidence="1 2" key="1">
    <citation type="submission" date="2024-03" db="EMBL/GenBank/DDBJ databases">
        <title>Complete genome of BD2.</title>
        <authorList>
            <person name="Cao G."/>
        </authorList>
    </citation>
    <scope>NUCLEOTIDE SEQUENCE [LARGE SCALE GENOMIC DNA]</scope>
    <source>
        <strain evidence="1 2">BD2</strain>
    </source>
</reference>
<dbReference type="Proteomes" id="UP001476583">
    <property type="component" value="Chromosome"/>
</dbReference>